<gene>
    <name evidence="2" type="ORF">AB675_3320</name>
</gene>
<organism evidence="2 3">
    <name type="scientific">Cyphellophora attinorum</name>
    <dbReference type="NCBI Taxonomy" id="1664694"/>
    <lineage>
        <taxon>Eukaryota</taxon>
        <taxon>Fungi</taxon>
        <taxon>Dikarya</taxon>
        <taxon>Ascomycota</taxon>
        <taxon>Pezizomycotina</taxon>
        <taxon>Eurotiomycetes</taxon>
        <taxon>Chaetothyriomycetidae</taxon>
        <taxon>Chaetothyriales</taxon>
        <taxon>Cyphellophoraceae</taxon>
        <taxon>Cyphellophora</taxon>
    </lineage>
</organism>
<proteinExistence type="predicted"/>
<feature type="region of interest" description="Disordered" evidence="1">
    <location>
        <begin position="1"/>
        <end position="117"/>
    </location>
</feature>
<feature type="compositionally biased region" description="Polar residues" evidence="1">
    <location>
        <begin position="1"/>
        <end position="16"/>
    </location>
</feature>
<dbReference type="GeneID" id="28735241"/>
<comment type="caution">
    <text evidence="2">The sequence shown here is derived from an EMBL/GenBank/DDBJ whole genome shotgun (WGS) entry which is preliminary data.</text>
</comment>
<evidence type="ECO:0000313" key="2">
    <source>
        <dbReference type="EMBL" id="KPI39679.1"/>
    </source>
</evidence>
<dbReference type="Proteomes" id="UP000038010">
    <property type="component" value="Unassembled WGS sequence"/>
</dbReference>
<protein>
    <submittedName>
        <fullName evidence="2">Uncharacterized protein</fullName>
    </submittedName>
</protein>
<evidence type="ECO:0000256" key="1">
    <source>
        <dbReference type="SAM" id="MobiDB-lite"/>
    </source>
</evidence>
<feature type="compositionally biased region" description="Low complexity" evidence="1">
    <location>
        <begin position="78"/>
        <end position="117"/>
    </location>
</feature>
<accession>A0A0N0NM15</accession>
<evidence type="ECO:0000313" key="3">
    <source>
        <dbReference type="Proteomes" id="UP000038010"/>
    </source>
</evidence>
<dbReference type="EMBL" id="LFJN01000014">
    <property type="protein sequence ID" value="KPI39679.1"/>
    <property type="molecule type" value="Genomic_DNA"/>
</dbReference>
<dbReference type="AlphaFoldDB" id="A0A0N0NM15"/>
<feature type="compositionally biased region" description="Low complexity" evidence="1">
    <location>
        <begin position="40"/>
        <end position="58"/>
    </location>
</feature>
<keyword evidence="3" id="KW-1185">Reference proteome</keyword>
<dbReference type="VEuPathDB" id="FungiDB:AB675_3320"/>
<dbReference type="RefSeq" id="XP_017999642.1">
    <property type="nucleotide sequence ID" value="XM_018143361.1"/>
</dbReference>
<sequence>MAPTTSPLRNGLTRQQIEARKNGINKPITTKQPLRRHRSPSAPLRASLPSLPKPLAGPDQVAVWDGTRWGLRPKAKKAGSSSSSSSSSLASLSGSSRSSPSPFSSNSSINSSNKENNLAAEIEELEALLGGDFDPEAVNICPPSPPTTTKKAPRIKKVLVAAPAVSKPRAKIVPRASLPTASKSTKPVTAEAAATKIAVEYNPLLEAMNPRKLEEKRLAEEAKARVLSDKMYWANKAMAYGKEEKKKGRRA</sequence>
<reference evidence="2 3" key="1">
    <citation type="submission" date="2015-06" db="EMBL/GenBank/DDBJ databases">
        <title>Draft genome of the ant-associated black yeast Phialophora attae CBS 131958.</title>
        <authorList>
            <person name="Moreno L.F."/>
            <person name="Stielow B.J."/>
            <person name="de Hoog S."/>
            <person name="Vicente V.A."/>
            <person name="Weiss V.A."/>
            <person name="de Vries M."/>
            <person name="Cruz L.M."/>
            <person name="Souza E.M."/>
        </authorList>
    </citation>
    <scope>NUCLEOTIDE SEQUENCE [LARGE SCALE GENOMIC DNA]</scope>
    <source>
        <strain evidence="2 3">CBS 131958</strain>
    </source>
</reference>
<name>A0A0N0NM15_9EURO</name>